<keyword evidence="3" id="KW-1185">Reference proteome</keyword>
<keyword evidence="1" id="KW-1133">Transmembrane helix</keyword>
<protein>
    <submittedName>
        <fullName evidence="2">Uncharacterized protein</fullName>
    </submittedName>
</protein>
<reference evidence="2 3" key="1">
    <citation type="submission" date="2019-04" db="EMBL/GenBank/DDBJ databases">
        <authorList>
            <consortium name="DOE Joint Genome Institute"/>
            <person name="Mondo S."/>
            <person name="Kjaerbolling I."/>
            <person name="Vesth T."/>
            <person name="Frisvad J.C."/>
            <person name="Nybo J.L."/>
            <person name="Theobald S."/>
            <person name="Kildgaard S."/>
            <person name="Isbrandt T."/>
            <person name="Kuo A."/>
            <person name="Sato A."/>
            <person name="Lyhne E.K."/>
            <person name="Kogle M.E."/>
            <person name="Wiebenga A."/>
            <person name="Kun R.S."/>
            <person name="Lubbers R.J."/>
            <person name="Makela M.R."/>
            <person name="Barry K."/>
            <person name="Chovatia M."/>
            <person name="Clum A."/>
            <person name="Daum C."/>
            <person name="Haridas S."/>
            <person name="He G."/>
            <person name="LaButti K."/>
            <person name="Lipzen A."/>
            <person name="Riley R."/>
            <person name="Salamov A."/>
            <person name="Simmons B.A."/>
            <person name="Magnuson J.K."/>
            <person name="Henrissat B."/>
            <person name="Mortensen U.H."/>
            <person name="Larsen T.O."/>
            <person name="Devries R.P."/>
            <person name="Grigoriev I.V."/>
            <person name="Machida M."/>
            <person name="Baker S.E."/>
            <person name="Andersen M.R."/>
            <person name="Cantor M.N."/>
            <person name="Hua S.X."/>
        </authorList>
    </citation>
    <scope>NUCLEOTIDE SEQUENCE [LARGE SCALE GENOMIC DNA]</scope>
    <source>
        <strain evidence="2 3">CBS 117616</strain>
    </source>
</reference>
<feature type="transmembrane region" description="Helical" evidence="1">
    <location>
        <begin position="31"/>
        <end position="51"/>
    </location>
</feature>
<evidence type="ECO:0000313" key="3">
    <source>
        <dbReference type="Proteomes" id="UP000325395"/>
    </source>
</evidence>
<accession>A0ABQ6W6I5</accession>
<organism evidence="2 3">
    <name type="scientific">Aspergillus pseudocaelatus</name>
    <dbReference type="NCBI Taxonomy" id="1825620"/>
    <lineage>
        <taxon>Eukaryota</taxon>
        <taxon>Fungi</taxon>
        <taxon>Dikarya</taxon>
        <taxon>Ascomycota</taxon>
        <taxon>Pezizomycotina</taxon>
        <taxon>Eurotiomycetes</taxon>
        <taxon>Eurotiomycetidae</taxon>
        <taxon>Eurotiales</taxon>
        <taxon>Aspergillaceae</taxon>
        <taxon>Aspergillus</taxon>
        <taxon>Aspergillus subgen. Circumdati</taxon>
    </lineage>
</organism>
<proteinExistence type="predicted"/>
<dbReference type="Proteomes" id="UP000325395">
    <property type="component" value="Unassembled WGS sequence"/>
</dbReference>
<keyword evidence="1" id="KW-0472">Membrane</keyword>
<sequence>MLPRLILLSTAFIFMYHLLLCLKLKVGPSTLLFLLLIFFPPLFSLLFYLVCRWLNVVRHCSNRLFFYCLLYTWMGEANAFNLCMSRSERFNYVCFLCSFFVVRLIEDAQ</sequence>
<keyword evidence="1" id="KW-0812">Transmembrane</keyword>
<evidence type="ECO:0000256" key="1">
    <source>
        <dbReference type="SAM" id="Phobius"/>
    </source>
</evidence>
<evidence type="ECO:0000313" key="2">
    <source>
        <dbReference type="EMBL" id="KAE8412737.1"/>
    </source>
</evidence>
<name>A0ABQ6W6I5_9EURO</name>
<dbReference type="EMBL" id="ML735825">
    <property type="protein sequence ID" value="KAE8412737.1"/>
    <property type="molecule type" value="Genomic_DNA"/>
</dbReference>
<gene>
    <name evidence="2" type="ORF">BDV36DRAFT_50241</name>
</gene>